<dbReference type="Pfam" id="PF00581">
    <property type="entry name" value="Rhodanese"/>
    <property type="match status" value="1"/>
</dbReference>
<organism evidence="3 4">
    <name type="scientific">Pseudonocardia autotrophica</name>
    <name type="common">Amycolata autotrophica</name>
    <name type="synonym">Nocardia autotrophica</name>
    <dbReference type="NCBI Taxonomy" id="2074"/>
    <lineage>
        <taxon>Bacteria</taxon>
        <taxon>Bacillati</taxon>
        <taxon>Actinomycetota</taxon>
        <taxon>Actinomycetes</taxon>
        <taxon>Pseudonocardiales</taxon>
        <taxon>Pseudonocardiaceae</taxon>
        <taxon>Pseudonocardia</taxon>
    </lineage>
</organism>
<dbReference type="OrthoDB" id="4828183at2"/>
<feature type="region of interest" description="Disordered" evidence="1">
    <location>
        <begin position="120"/>
        <end position="143"/>
    </location>
</feature>
<dbReference type="InterPro" id="IPR036873">
    <property type="entry name" value="Rhodanese-like_dom_sf"/>
</dbReference>
<dbReference type="InterPro" id="IPR001763">
    <property type="entry name" value="Rhodanese-like_dom"/>
</dbReference>
<dbReference type="STRING" id="2074.BG845_06121"/>
<dbReference type="SMART" id="SM00450">
    <property type="entry name" value="RHOD"/>
    <property type="match status" value="1"/>
</dbReference>
<sequence length="143" mass="15250">MTAVGDLLAAARARLDRPDPRRAAALAGDGALLVDTRPGWQRVEEGAIPGALVIERNHLEWRLDPTSDARIPQAVDHDVTWVLFCSEGYSSSLAAASLQDLGLHRATDIDGGFRAWAAAGLPTEPGQEGPSDATRPPLHRASR</sequence>
<reference evidence="3 4" key="1">
    <citation type="submission" date="2016-09" db="EMBL/GenBank/DDBJ databases">
        <title>Pseudonocardia autotrophica DSM535, a candidate organism with high potential of specific P450 cytochromes.</title>
        <authorList>
            <person name="Grumaz C."/>
            <person name="Vainshtein Y."/>
            <person name="Kirstahler P."/>
            <person name="Sohn K."/>
        </authorList>
    </citation>
    <scope>NUCLEOTIDE SEQUENCE [LARGE SCALE GENOMIC DNA]</scope>
    <source>
        <strain evidence="3 4">DSM 535</strain>
    </source>
</reference>
<dbReference type="AlphaFoldDB" id="A0A1Y2MJD8"/>
<dbReference type="SUPFAM" id="SSF52821">
    <property type="entry name" value="Rhodanese/Cell cycle control phosphatase"/>
    <property type="match status" value="1"/>
</dbReference>
<dbReference type="PANTHER" id="PTHR44086">
    <property type="entry name" value="THIOSULFATE SULFURTRANSFERASE RDL2, MITOCHONDRIAL-RELATED"/>
    <property type="match status" value="1"/>
</dbReference>
<protein>
    <submittedName>
        <fullName evidence="3">Molybdopterin biosynthesis protein MoeB</fullName>
    </submittedName>
</protein>
<dbReference type="GO" id="GO:0004792">
    <property type="term" value="F:thiosulfate-cyanide sulfurtransferase activity"/>
    <property type="evidence" value="ECO:0007669"/>
    <property type="project" value="TreeGrafter"/>
</dbReference>
<dbReference type="PROSITE" id="PS50206">
    <property type="entry name" value="RHODANESE_3"/>
    <property type="match status" value="1"/>
</dbReference>
<gene>
    <name evidence="3" type="ORF">BG845_06121</name>
</gene>
<dbReference type="Gene3D" id="3.40.250.10">
    <property type="entry name" value="Rhodanese-like domain"/>
    <property type="match status" value="1"/>
</dbReference>
<keyword evidence="4" id="KW-1185">Reference proteome</keyword>
<feature type="domain" description="Rhodanese" evidence="2">
    <location>
        <begin position="27"/>
        <end position="125"/>
    </location>
</feature>
<proteinExistence type="predicted"/>
<dbReference type="RefSeq" id="WP_085916193.1">
    <property type="nucleotide sequence ID" value="NZ_AP018920.1"/>
</dbReference>
<name>A0A1Y2MJD8_PSEAH</name>
<evidence type="ECO:0000259" key="2">
    <source>
        <dbReference type="PROSITE" id="PS50206"/>
    </source>
</evidence>
<dbReference type="EMBL" id="MIGB01000053">
    <property type="protein sequence ID" value="OSY35360.1"/>
    <property type="molecule type" value="Genomic_DNA"/>
</dbReference>
<evidence type="ECO:0000313" key="3">
    <source>
        <dbReference type="EMBL" id="OSY35360.1"/>
    </source>
</evidence>
<evidence type="ECO:0000313" key="4">
    <source>
        <dbReference type="Proteomes" id="UP000194360"/>
    </source>
</evidence>
<accession>A0A1Y2MJD8</accession>
<dbReference type="Proteomes" id="UP000194360">
    <property type="component" value="Unassembled WGS sequence"/>
</dbReference>
<evidence type="ECO:0000256" key="1">
    <source>
        <dbReference type="SAM" id="MobiDB-lite"/>
    </source>
</evidence>
<dbReference type="PANTHER" id="PTHR44086:SF10">
    <property type="entry name" value="THIOSULFATE SULFURTRANSFERASE_RHODANESE-LIKE DOMAIN-CONTAINING PROTEIN 3"/>
    <property type="match status" value="1"/>
</dbReference>
<comment type="caution">
    <text evidence="3">The sequence shown here is derived from an EMBL/GenBank/DDBJ whole genome shotgun (WGS) entry which is preliminary data.</text>
</comment>